<evidence type="ECO:0000313" key="3">
    <source>
        <dbReference type="Proteomes" id="UP000811255"/>
    </source>
</evidence>
<name>A0ABS5W3G5_9SPHN</name>
<evidence type="ECO:0000313" key="2">
    <source>
        <dbReference type="EMBL" id="MBT2134306.1"/>
    </source>
</evidence>
<keyword evidence="1" id="KW-1133">Transmembrane helix</keyword>
<feature type="transmembrane region" description="Helical" evidence="1">
    <location>
        <begin position="53"/>
        <end position="74"/>
    </location>
</feature>
<proteinExistence type="predicted"/>
<gene>
    <name evidence="2" type="ORF">KK137_08180</name>
</gene>
<keyword evidence="1" id="KW-0812">Transmembrane</keyword>
<protein>
    <submittedName>
        <fullName evidence="2">Uncharacterized protein</fullName>
    </submittedName>
</protein>
<dbReference type="EMBL" id="JAHFVK010000001">
    <property type="protein sequence ID" value="MBT2134306.1"/>
    <property type="molecule type" value="Genomic_DNA"/>
</dbReference>
<evidence type="ECO:0000256" key="1">
    <source>
        <dbReference type="SAM" id="Phobius"/>
    </source>
</evidence>
<dbReference type="RefSeq" id="WP_214535636.1">
    <property type="nucleotide sequence ID" value="NZ_JAHFVK010000001.1"/>
</dbReference>
<dbReference type="Proteomes" id="UP000811255">
    <property type="component" value="Unassembled WGS sequence"/>
</dbReference>
<keyword evidence="3" id="KW-1185">Reference proteome</keyword>
<organism evidence="2 3">
    <name type="scientific">Croceibacterium selenioxidans</name>
    <dbReference type="NCBI Taxonomy" id="2838833"/>
    <lineage>
        <taxon>Bacteria</taxon>
        <taxon>Pseudomonadati</taxon>
        <taxon>Pseudomonadota</taxon>
        <taxon>Alphaproteobacteria</taxon>
        <taxon>Sphingomonadales</taxon>
        <taxon>Erythrobacteraceae</taxon>
        <taxon>Croceibacterium</taxon>
    </lineage>
</organism>
<comment type="caution">
    <text evidence="2">The sequence shown here is derived from an EMBL/GenBank/DDBJ whole genome shotgun (WGS) entry which is preliminary data.</text>
</comment>
<keyword evidence="1" id="KW-0472">Membrane</keyword>
<sequence length="81" mass="9285">MKRNWIVGGWLIAMVASALPSLWMSLDLAERNPLQIYVDPATGRPTAQLYWQFFRWWLPIAIPVSLLAAACMFLNRPADRP</sequence>
<reference evidence="2 3" key="1">
    <citation type="submission" date="2021-05" db="EMBL/GenBank/DDBJ databases">
        <title>Croceibacterium sp. LX-88 genome sequence.</title>
        <authorList>
            <person name="Luo X."/>
        </authorList>
    </citation>
    <scope>NUCLEOTIDE SEQUENCE [LARGE SCALE GENOMIC DNA]</scope>
    <source>
        <strain evidence="2 3">LX-88</strain>
    </source>
</reference>
<accession>A0ABS5W3G5</accession>